<dbReference type="AlphaFoldDB" id="A0AAV2MYX6"/>
<feature type="domain" description="Retrovirus-related Pol polyprotein from transposon TNT 1-94-like beta-barrel" evidence="1">
    <location>
        <begin position="61"/>
        <end position="144"/>
    </location>
</feature>
<name>A0AAV2MYX6_9HYME</name>
<proteinExistence type="predicted"/>
<sequence length="157" mass="17354">MFQMWKICHKANKCRSKTTKWKVTKQQANTGNTSKDNTSSDKPFALLTSSNKKLYINSESIIDSGYTAHIVNNDSFLSQPHDLNSPIPIGIAKGSESMCGIKGSHMPINLLVNKREKSGVLKDVLYAPSSRHNLISVSKIDRRGGSVVFEKGQQGFL</sequence>
<reference evidence="2" key="1">
    <citation type="submission" date="2024-04" db="EMBL/GenBank/DDBJ databases">
        <authorList>
            <consortium name="Molecular Ecology Group"/>
        </authorList>
    </citation>
    <scope>NUCLEOTIDE SEQUENCE</scope>
</reference>
<evidence type="ECO:0000313" key="3">
    <source>
        <dbReference type="Proteomes" id="UP001497644"/>
    </source>
</evidence>
<dbReference type="EMBL" id="CAXIPU020000745">
    <property type="protein sequence ID" value="CAL1672620.1"/>
    <property type="molecule type" value="Genomic_DNA"/>
</dbReference>
<evidence type="ECO:0000313" key="2">
    <source>
        <dbReference type="EMBL" id="CAL1672620.1"/>
    </source>
</evidence>
<evidence type="ECO:0000259" key="1">
    <source>
        <dbReference type="Pfam" id="PF22936"/>
    </source>
</evidence>
<keyword evidence="3" id="KW-1185">Reference proteome</keyword>
<dbReference type="InterPro" id="IPR054722">
    <property type="entry name" value="PolX-like_BBD"/>
</dbReference>
<protein>
    <recommendedName>
        <fullName evidence="1">Retrovirus-related Pol polyprotein from transposon TNT 1-94-like beta-barrel domain-containing protein</fullName>
    </recommendedName>
</protein>
<comment type="caution">
    <text evidence="2">The sequence shown here is derived from an EMBL/GenBank/DDBJ whole genome shotgun (WGS) entry which is preliminary data.</text>
</comment>
<accession>A0AAV2MYX6</accession>
<dbReference type="Proteomes" id="UP001497644">
    <property type="component" value="Unassembled WGS sequence"/>
</dbReference>
<organism evidence="2 3">
    <name type="scientific">Lasius platythorax</name>
    <dbReference type="NCBI Taxonomy" id="488582"/>
    <lineage>
        <taxon>Eukaryota</taxon>
        <taxon>Metazoa</taxon>
        <taxon>Ecdysozoa</taxon>
        <taxon>Arthropoda</taxon>
        <taxon>Hexapoda</taxon>
        <taxon>Insecta</taxon>
        <taxon>Pterygota</taxon>
        <taxon>Neoptera</taxon>
        <taxon>Endopterygota</taxon>
        <taxon>Hymenoptera</taxon>
        <taxon>Apocrita</taxon>
        <taxon>Aculeata</taxon>
        <taxon>Formicoidea</taxon>
        <taxon>Formicidae</taxon>
        <taxon>Formicinae</taxon>
        <taxon>Lasius</taxon>
        <taxon>Lasius</taxon>
    </lineage>
</organism>
<gene>
    <name evidence="2" type="ORF">LPLAT_LOCUS9526</name>
</gene>
<dbReference type="Pfam" id="PF22936">
    <property type="entry name" value="Pol_BBD"/>
    <property type="match status" value="1"/>
</dbReference>